<gene>
    <name evidence="3" type="ORF">GL50581_3157</name>
</gene>
<dbReference type="EMBL" id="ACGJ01002589">
    <property type="protein sequence ID" value="EES99620.1"/>
    <property type="molecule type" value="Genomic_DNA"/>
</dbReference>
<comment type="caution">
    <text evidence="3">The sequence shown here is derived from an EMBL/GenBank/DDBJ whole genome shotgun (WGS) entry which is preliminary data.</text>
</comment>
<organism evidence="3 4">
    <name type="scientific">Giardia intestinalis (strain ATCC 50581 / GS clone H7)</name>
    <name type="common">Giardia lamblia</name>
    <dbReference type="NCBI Taxonomy" id="598745"/>
    <lineage>
        <taxon>Eukaryota</taxon>
        <taxon>Metamonada</taxon>
        <taxon>Diplomonadida</taxon>
        <taxon>Hexamitidae</taxon>
        <taxon>Giardiinae</taxon>
        <taxon>Giardia</taxon>
    </lineage>
</organism>
<dbReference type="Gene3D" id="1.20.920.20">
    <property type="match status" value="1"/>
</dbReference>
<reference evidence="3 4" key="1">
    <citation type="journal article" date="2009" name="PLoS Pathog.">
        <title>Draft genome sequencing of giardia intestinalis assemblage B isolate GS: is human giardiasis caused by two different species?</title>
        <authorList>
            <person name="Franzen O."/>
            <person name="Jerlstrom-Hultqvist J."/>
            <person name="Castro E."/>
            <person name="Sherwood E."/>
            <person name="Ankarklev J."/>
            <person name="Reiner D.S."/>
            <person name="Palm D."/>
            <person name="Andersson J.O."/>
            <person name="Andersson B."/>
            <person name="Svard S.G."/>
        </authorList>
    </citation>
    <scope>NUCLEOTIDE SEQUENCE [LARGE SCALE GENOMIC DNA]</scope>
    <source>
        <strain evidence="4">ATCC 50581 / GS clone H7</strain>
    </source>
</reference>
<sequence length="5276" mass="595379">MFTAAHAAEDLLLLLRQPTERRITAIPGYMHIAALGRYSASEIVFCAEDEGQVVFTLERPTPPFSFIIYKSQDAAPIVLLGCSSHQDQTSLLSTILTIFTAIHKQSAHFQTHQTYQLYQQLYRLLRPDPLPIKSPVLLELLEHSSTIIFPANADAALAYRYEMEVRRYFSNVLQLWTLEASNLLSFTQGPHIYDGNNNVAKCAYTSLEYSVFIPQIKSFIDSMRRHIKITGFSYGDCFNLTILEKLAQTESVFSFILTASQKHSHLLSIKRYVDQALEDKASALHKMILILAKSNSNAIGEFNRLSYFSQKQAGALKAALQLALSLLPYVMLIHRVSTSYYHIVYSDIHEQLSLDLLGDAFFTAISNKIREGKDPIAYDLIAYSLGSDLTLAFQHAIGPDHLFVTDILLYRRNLTSTLHFLDRLKTALPESPKLTTRISQLMLRCQDLLDLSMWQYQYSTALNIIRTGIYDFPPSLLTVLEEIVKTIQLFIPDLYATTEAEHTSNFTYALTLLPVEEAFDWLPLLTQTLASVQVLSAWPKNLVNSSIINRLSSSSASYPICGRYRPIGVTEHLPQITNKPTIQGRGSTPANRSTSGRKRPVLKLTLDMDDLQASNAADSSLFSNSFSRVIDTSTKSNAITKEKRLFKYNRPKKKYVIKTLTLAILFRHNFQVMQKIIHKADFSCTHSISVGLQSLLPDLLPALKEDSNTQLVEVPVLPLRLGRHIISVRTLLERQEIFAATFPLLRQFILASNNFLLYIKHTILKTSFNITHLEQYYSCVLFIEHHYKHCIVLGYMLCCFGTVLLRLVIWKADDSPLLSTVTEEFISTITGHKLLDMISYLSSHILETSSISPLVNTHYRLGDYAYKHITLLGQKLPCPELLTFLWLFDQVFIALKTMRADCYCAWSSALNQVAEELQSTMESVPLSVVSQDNNLICYSIKSITPLPEFIRSCHLYQTSMVSQVFLDFEKDAESYPFYLLCDFLTHKYSQQDSFQIALLNFKDDLLNHGSTEKTRAWMLPPVSPLLSQDSLSLFQFCVSTSILHKYKRLDSLLTEHSLLSLRLHRSHLWTLAKESYTQVDTLVTRYLSDPAFTWKATDAIECFLQDLSLSIQSLSSHTNMLSTITTNLRNSLMSYVPALEKRIRLPTMQPFAPVSEFLASSRSWSNDRLPDIIVVQIINDVLSQEVGAGDAPKYFLPSLTGTIQYHDYLSFGSMILTEACLCKDSTGDDGSNQQISLFVNVCNTIEERIYLFRKSIEHQLDSYCKELELLHASTDLSMDLLLTFLNDLSLVLHELAIVWLLYLYLLCSPKTPPVLRVVTMLVEDSLHTSPTLGSLSDIPHAITALLLLLSTYKTTANQSIAPELQNTYEWAKNLICADSLLLQTCDHIEGGDFMAIFQTVTGRLAVWVVGILQIPLLINRMLERFPEIISAFQKSCNDTAKSARFDHEYSVLKQYIPLHLLFSDTSIAYYYKFDGLLFYVARLLFLCHSKGYEQFTGLTTTLSASHTQLSKLKQSEDIVLMNPNAYQGNSLFLENLLDYLNDLLRIQNSIGHIPSTKQFNRFFAEFLRFKTFITEKESQLNTITCGLYLLRSTGLSEPLISQASTIVKDLAFPILSNLHFILNLYLEALVRVEKECYTHLKHAMGQIDDSRSLIIEHRYYPIIPSTLEPAALIRTIHLLRSIFKVDALKKLYEQINNKSQVLILYMQKNGIDIESTFKKATERIIALQGTINITYEKVKYLVDSTRASLLAYTMSANGMLLASLHDCLNYITLDQRESLDLTMQFAIKQRALTGSDIRKLYVHGSQILLFLEDLLVRIRHIYSRLCYHYELCYLQGIYGSDVFIKTAQDMLDFIKQSIEGTEFPSYLQLITSYQLIWGRICQVTDRLLRYEDKPLTAFYKNYSEIIALIKDSYTLRKKTILDNAAFTEFLTWYENLLHTIQEQLLSIIQLQDFTLEQWQDLIYHIGHVTQDPKCTALCNLRSEAQLTFGDVLFLKLNTHPGIMRGKISMALVNSVIVTKVAEVISHWSEINGIDFLLLVRELFSMMEDTNLSPYLFVDFIAENREPLLCLEQYFDAHDLVAISIIQQSTEERMRKMLSSASSTVSQIPLLLGHLDTLKAVAGMECSERSFPMLTSCQIYLRTILDMGFVSAALASGFSQLYNFLMAYSYVEYGQSPDSFTIWTREGKVSDCLNMLFHSLSIYKHILKFYDKNLQFKAYLSSNTVEDDSSLVEHLEIVLDFLQRHDLTQKNNKGLSVKKFNLFCTHITSYLASLKLHSFSATLYQARDSSVAEDLDADFSKELFTTHSAELCSKHISLYPVTIVLLAALKMITRLIIESAKNYLPAISIEQVSELLYVTQYALEKIEKTVTPHNMFQLFSRGLDVCVTANTALSFSKIDLLLNGLASETLYFSNPNHTSFLQALSEANKLEFVPSVPSTHTADCSLFTTALLSSYYNTFLERLLAGYQGLILSSEHQGVVLGYLCNFPDRSPFIFYHPVNLCAINTCILTPDYCNLHPLWLVATSIFHAYEETLRVGSLLALRELRALCSLSLSVDLCTNPSTNDDNHATDIYLIYGCCDTDMHRYEFVPFQAMYIGVRLFLCALCLFQHDYTGRGAITSSTSNDFLVCICTVLQEHASMVNDLPLQLLAVQTEDDCETHIFTRLTDLPSMQWKSSMLWMMLEDFCEKLTASEKAFQLLKDRALGGGKGSLDPDLISKNLLHKLVIENVFFLQMEFSIFSTRAASILSSFDLSFSPSKVASRDTMYLVSSSPNGASITRVLFAQIASSMFKLPMMDSLRIYSPTLSLTRSYLNSLLDAVSCQSMLSYGLQLVSSVRLIFQATLFPDNSHEHERRSIQLFANRYAWQIIVEIASVICFSTSKQTGSPALLSYDYESANSRYLLLLAPIDSSWATSQWQGHAVSGLEHAFSTEGSKIQVPSQSRMYNACTEIANLIKDPSNGKVTCKSLERTLCKFLYHLFAGSNIEQAEQPLYLSIDELLRNMEPLSLYGSGQVAENIIPFDSRTFLLHAQSILQQIVSTDLDERLLQCMDPLIDWLLQLLMRLRYLFIASRSVNIAVLSGPVFSYVHILPWIFYRVLLSLGYPVCYCSDHSDQLAREHQQSEHLTIYSHNLLANQSIEDIISHTAIDQLWHRTILMLTTEDLTAEQRSICHRHGLPVLNTVRPIADANDFKHLELLSLYTNLHAWCHPAYPRINGTWHFKPPRSPLGSTDIDIETSSEPRVEPEQPQQQKLRSIEGPLENLHNMHMSLAHQRKILAPRIAHSFIELSGVYRDLVDKTVSSNELCSYYRYHAITSALSIVLAILDALLVDTCIRANILKLETKYFHAIVIFSCSWAYASLPISSHRGTGLASGCISVPHDQPRSSLYIDLSIPKSSPLLLKTAPPTLHAKQTTLDSAQISWPVFLSNALGSLVLTKIGCFASNIYDFVPAIRVESRVATDAMLTVSLTLEHRSWPDLGQIPSTLVPQIVIMLCQLYSGERLLSAGTTLSDIEFSILGTYVSHIYSLGVRGLPMQRCIDFLINIFVLSDSRPTNGLLTHAISSEHRLTPLQIMHCVTYPSSYGQVSKNRATTTCQWISSAEFCPLIISTIPIFSTPSLQQYSVHSYAKISNQTLYIFNHYRPGHHIQELYRSKSIVLLQDTYNTSERIDSHFAFMIPRINSAVHALVFQLFQPLVSNLPISCDQNIYTVLIQLTLQAIQDYRGYMGNQHTLNIMLAILAPIQSLLEGFALNEQITRSVYYSLTHEDLASVHEPILTPRLAIFAWLLSTVDFYTSCFSKSLYDDTQTINFGELKEFCGSLLSLASFKANRFVDEDSGGSTSLNNSIKSFGTLELLEFYKACPLFALCLGHNNLFLPLRLRNISSFPIRTGSNTMSGVLSSFAVQHQKLNEAIMYPTPLQDASMFLRLLGLQEYQDFILANNTSLPLPCPITKSSEQTGSSPPSGIGIICTRTVQCINFKVLCDLVLNAHMILHSSHLDPLDGNYMYYSHISMPAFRVGILLHHLSLLPMSRVEGISSILANHHLRTSRFILTEPGHSLRDTLAYACNLRGLTYPLEVTGTQNTEDGLMLELAKTLSLGYMLAAWMRKPVCIYISSYVVQSDKILSALTSLLCYGYSPEIMGMLTAIEQYTLARKILSLLYDRSYSSEAVDNAIFKDFSSIADGPLERIGTLQIPDSESPSLVKAIRSSGLRRFLHLAALAHFSIPPSSSRGRDPAQSYTLQLKLRRSGNPPITALNTLPELLCSPIDVLATGSTDISLSSLLSVYVDVPIYSDIHVLLKMAHYTHIYTSNLVSAMPPIAELGLVEDTLYRELSTSVPLILQDVLDDRECLKLAKVYIYILNYLSKAVDKRLLFYYTSYSTCVEFGKVLKSLLYHRKHTFTVRQEHYDLALKNLQLVHENSEQALESCRRVSAEIQAHSLAFQNTNFELSHLEEEILMVKQRLCVRNNDKKYAEEMLKKAIELQNQYKKQIVVFHKQMDRISDYQNSVNPILFAASWQTHKHFQECLSMACLHLAACASKKVSVFALAVPKKDASKHISKDKELTLDTFKRRVSNIDVFIKEMIAPSPEEIVNSSHYQAITNYLLDAIESISGYRHTSPTYLVPTEHVKVEKEPHGGSAVLPKEISKLLPPFYAKEKARYVPSTMDLLNVSVKVRGIHVIADMLLWILLFQMELSSMWVSGAEHRQVISDQTSIISSCVSDIDSLERQLAALESRLLLGQERKQNLSTELTTLRTKYAESKDMLSTTSSILSSISDLRQAWLGTSADLKLKLDNVLGDSIVIATAYTMLLHINSAVRCGHLASIANILADLYGYTISPVWTEKGLSDSCVTKMTLSSNELMQIQYAALTSHFFASQAPLYERDLNIILSNTSVEVSGDINVSEDEWLGLINCFGSLTEIEADILRHGSTLIHETFVFYVTALLFGHRNTAVLVTEQTKYQGKLLLEIASKVSIFHTSSNGCTRPVFLQTLADCQRVYSTVQHHVLDSTSELTCQARTREEAIASISGSLHADAITSEDPLETLRAASVVLPIAVDITSMPHTSIQDLILGAFQVSSSEGGDAYNYVINRQSSCLETLYSKPDTLTVHNPMRLFLTAPCDKQDIVLSIANNQLLSFCSLIDLEPIGYRSHNIPASTPAVKVILQQPMSDFTYLNYTGNLTAVEKPVVSTYRVDSERIYQEVSLCGYVLSDIDEAIVDLMCTLQSNADTLNTLTNKMLQLVLSPDKVPFLEAIAEVHQQMKIVTAMVIRLKKCLFLKIHINRR</sequence>
<feature type="coiled-coil region" evidence="1">
    <location>
        <begin position="4710"/>
        <end position="4737"/>
    </location>
</feature>
<evidence type="ECO:0000313" key="4">
    <source>
        <dbReference type="Proteomes" id="UP000002488"/>
    </source>
</evidence>
<protein>
    <submittedName>
        <fullName evidence="3">Uncharacterized protein</fullName>
    </submittedName>
</protein>
<feature type="compositionally biased region" description="Polar residues" evidence="2">
    <location>
        <begin position="578"/>
        <end position="594"/>
    </location>
</feature>
<feature type="region of interest" description="Disordered" evidence="2">
    <location>
        <begin position="578"/>
        <end position="599"/>
    </location>
</feature>
<accession>C6LWJ8</accession>
<proteinExistence type="predicted"/>
<evidence type="ECO:0000256" key="2">
    <source>
        <dbReference type="SAM" id="MobiDB-lite"/>
    </source>
</evidence>
<dbReference type="Proteomes" id="UP000002488">
    <property type="component" value="Unassembled WGS sequence"/>
</dbReference>
<name>C6LWJ8_GIAIB</name>
<evidence type="ECO:0000256" key="1">
    <source>
        <dbReference type="SAM" id="Coils"/>
    </source>
</evidence>
<keyword evidence="1" id="KW-0175">Coiled coil</keyword>
<dbReference type="OrthoDB" id="10255099at2759"/>
<evidence type="ECO:0000313" key="3">
    <source>
        <dbReference type="EMBL" id="EES99620.1"/>
    </source>
</evidence>
<feature type="region of interest" description="Disordered" evidence="2">
    <location>
        <begin position="3227"/>
        <end position="3248"/>
    </location>
</feature>
<dbReference type="VEuPathDB" id="GiardiaDB:GL50581_3157"/>
<dbReference type="OMA" id="YRYHAIT"/>